<sequence length="49" mass="5874">MESEYFVYTNFYDINILDWLISQKKFPGNHHSPQDAINTFKKTISSLYK</sequence>
<proteinExistence type="predicted"/>
<accession>A0ACA9NRY4</accession>
<evidence type="ECO:0000313" key="1">
    <source>
        <dbReference type="EMBL" id="CAG8672245.1"/>
    </source>
</evidence>
<gene>
    <name evidence="1" type="ORF">DHETER_LOCUS10237</name>
</gene>
<feature type="non-terminal residue" evidence="1">
    <location>
        <position position="49"/>
    </location>
</feature>
<dbReference type="Proteomes" id="UP000789702">
    <property type="component" value="Unassembled WGS sequence"/>
</dbReference>
<comment type="caution">
    <text evidence="1">The sequence shown here is derived from an EMBL/GenBank/DDBJ whole genome shotgun (WGS) entry which is preliminary data.</text>
</comment>
<protein>
    <submittedName>
        <fullName evidence="1">11159_t:CDS:1</fullName>
    </submittedName>
</protein>
<name>A0ACA9NRY4_9GLOM</name>
<reference evidence="1" key="1">
    <citation type="submission" date="2021-06" db="EMBL/GenBank/DDBJ databases">
        <authorList>
            <person name="Kallberg Y."/>
            <person name="Tangrot J."/>
            <person name="Rosling A."/>
        </authorList>
    </citation>
    <scope>NUCLEOTIDE SEQUENCE</scope>
    <source>
        <strain evidence="1">IL203A</strain>
    </source>
</reference>
<dbReference type="EMBL" id="CAJVPU010019551">
    <property type="protein sequence ID" value="CAG8672245.1"/>
    <property type="molecule type" value="Genomic_DNA"/>
</dbReference>
<evidence type="ECO:0000313" key="2">
    <source>
        <dbReference type="Proteomes" id="UP000789702"/>
    </source>
</evidence>
<organism evidence="1 2">
    <name type="scientific">Dentiscutata heterogama</name>
    <dbReference type="NCBI Taxonomy" id="1316150"/>
    <lineage>
        <taxon>Eukaryota</taxon>
        <taxon>Fungi</taxon>
        <taxon>Fungi incertae sedis</taxon>
        <taxon>Mucoromycota</taxon>
        <taxon>Glomeromycotina</taxon>
        <taxon>Glomeromycetes</taxon>
        <taxon>Diversisporales</taxon>
        <taxon>Gigasporaceae</taxon>
        <taxon>Dentiscutata</taxon>
    </lineage>
</organism>
<keyword evidence="2" id="KW-1185">Reference proteome</keyword>